<dbReference type="PROSITE" id="PS50110">
    <property type="entry name" value="RESPONSE_REGULATORY"/>
    <property type="match status" value="1"/>
</dbReference>
<dbReference type="InterPro" id="IPR039420">
    <property type="entry name" value="WalR-like"/>
</dbReference>
<dbReference type="Gene3D" id="3.40.50.2300">
    <property type="match status" value="1"/>
</dbReference>
<dbReference type="Pfam" id="PF00486">
    <property type="entry name" value="Trans_reg_C"/>
    <property type="match status" value="1"/>
</dbReference>
<dbReference type="SMART" id="SM00862">
    <property type="entry name" value="Trans_reg_C"/>
    <property type="match status" value="1"/>
</dbReference>
<dbReference type="PROSITE" id="PS51755">
    <property type="entry name" value="OMPR_PHOB"/>
    <property type="match status" value="1"/>
</dbReference>
<evidence type="ECO:0000256" key="2">
    <source>
        <dbReference type="PROSITE-ProRule" id="PRU00169"/>
    </source>
</evidence>
<dbReference type="EMBL" id="JASJEV010000002">
    <property type="protein sequence ID" value="MDJ1157323.1"/>
    <property type="molecule type" value="Genomic_DNA"/>
</dbReference>
<comment type="caution">
    <text evidence="6">The sequence shown here is derived from an EMBL/GenBank/DDBJ whole genome shotgun (WGS) entry which is preliminary data.</text>
</comment>
<gene>
    <name evidence="6" type="ORF">QNA08_03605</name>
</gene>
<keyword evidence="2" id="KW-0597">Phosphoprotein</keyword>
<evidence type="ECO:0000259" key="4">
    <source>
        <dbReference type="PROSITE" id="PS50110"/>
    </source>
</evidence>
<keyword evidence="7" id="KW-1185">Reference proteome</keyword>
<dbReference type="Gene3D" id="6.10.250.690">
    <property type="match status" value="1"/>
</dbReference>
<dbReference type="Gene3D" id="1.10.10.10">
    <property type="entry name" value="Winged helix-like DNA-binding domain superfamily/Winged helix DNA-binding domain"/>
    <property type="match status" value="1"/>
</dbReference>
<dbReference type="InterPro" id="IPR001789">
    <property type="entry name" value="Sig_transdc_resp-reg_receiver"/>
</dbReference>
<organism evidence="6 7">
    <name type="scientific">Chelatococcus albus</name>
    <dbReference type="NCBI Taxonomy" id="3047466"/>
    <lineage>
        <taxon>Bacteria</taxon>
        <taxon>Pseudomonadati</taxon>
        <taxon>Pseudomonadota</taxon>
        <taxon>Alphaproteobacteria</taxon>
        <taxon>Hyphomicrobiales</taxon>
        <taxon>Chelatococcaceae</taxon>
        <taxon>Chelatococcus</taxon>
    </lineage>
</organism>
<feature type="domain" description="Response regulatory" evidence="4">
    <location>
        <begin position="6"/>
        <end position="119"/>
    </location>
</feature>
<evidence type="ECO:0000313" key="6">
    <source>
        <dbReference type="EMBL" id="MDJ1157323.1"/>
    </source>
</evidence>
<dbReference type="RefSeq" id="WP_283739328.1">
    <property type="nucleotide sequence ID" value="NZ_JASJEV010000002.1"/>
</dbReference>
<keyword evidence="1 3" id="KW-0238">DNA-binding</keyword>
<proteinExistence type="predicted"/>
<evidence type="ECO:0000313" key="7">
    <source>
        <dbReference type="Proteomes" id="UP001321492"/>
    </source>
</evidence>
<dbReference type="PANTHER" id="PTHR48111">
    <property type="entry name" value="REGULATOR OF RPOS"/>
    <property type="match status" value="1"/>
</dbReference>
<feature type="modified residue" description="4-aspartylphosphate" evidence="2">
    <location>
        <position position="55"/>
    </location>
</feature>
<protein>
    <submittedName>
        <fullName evidence="6">Response regulator</fullName>
    </submittedName>
</protein>
<dbReference type="InterPro" id="IPR011006">
    <property type="entry name" value="CheY-like_superfamily"/>
</dbReference>
<evidence type="ECO:0000256" key="1">
    <source>
        <dbReference type="ARBA" id="ARBA00023125"/>
    </source>
</evidence>
<dbReference type="Proteomes" id="UP001321492">
    <property type="component" value="Unassembled WGS sequence"/>
</dbReference>
<sequence>MTTATRVLVVDDEPQIQRFLKPSLTAAGYEVAAAADGREALRLIATTAPDVVVLDLGLPDMDGKEVIAAVREWSQVPIIVLSARDREAEKIAALDLGADDYVNKPFGIGELMARLRAALRHKAREAGETEVFRSGELVVDTVKRLVTRRGERVRLTPKEYDLLHVLTRHAGRVVTHRQLLQAVWGPAHVEDTQYLRVFVGQLRQKIEEDPAEPRLVLTEPGVGYRFAPAGEGS</sequence>
<name>A0ABT7AD71_9HYPH</name>
<dbReference type="PANTHER" id="PTHR48111:SF50">
    <property type="entry name" value="KDP OPERON TRANSCRIPTIONAL REGULATORY PROTEIN KDPE"/>
    <property type="match status" value="1"/>
</dbReference>
<dbReference type="SUPFAM" id="SSF52172">
    <property type="entry name" value="CheY-like"/>
    <property type="match status" value="1"/>
</dbReference>
<evidence type="ECO:0000259" key="5">
    <source>
        <dbReference type="PROSITE" id="PS51755"/>
    </source>
</evidence>
<dbReference type="CDD" id="cd17620">
    <property type="entry name" value="REC_OmpR_KdpE-like"/>
    <property type="match status" value="1"/>
</dbReference>
<feature type="DNA-binding region" description="OmpR/PhoB-type" evidence="3">
    <location>
        <begin position="129"/>
        <end position="228"/>
    </location>
</feature>
<dbReference type="InterPro" id="IPR036388">
    <property type="entry name" value="WH-like_DNA-bd_sf"/>
</dbReference>
<dbReference type="InterPro" id="IPR001867">
    <property type="entry name" value="OmpR/PhoB-type_DNA-bd"/>
</dbReference>
<dbReference type="Pfam" id="PF00072">
    <property type="entry name" value="Response_reg"/>
    <property type="match status" value="1"/>
</dbReference>
<feature type="domain" description="OmpR/PhoB-type" evidence="5">
    <location>
        <begin position="129"/>
        <end position="228"/>
    </location>
</feature>
<dbReference type="CDD" id="cd00383">
    <property type="entry name" value="trans_reg_C"/>
    <property type="match status" value="1"/>
</dbReference>
<reference evidence="6 7" key="1">
    <citation type="submission" date="2023-05" db="EMBL/GenBank/DDBJ databases">
        <title>Chelatococcus sp. nov., a moderately thermophilic bacterium isolated from hot spring microbial mat.</title>
        <authorList>
            <person name="Hu C.-J."/>
            <person name="Li W.-J."/>
        </authorList>
    </citation>
    <scope>NUCLEOTIDE SEQUENCE [LARGE SCALE GENOMIC DNA]</scope>
    <source>
        <strain evidence="6 7">SYSU G07232</strain>
    </source>
</reference>
<accession>A0ABT7AD71</accession>
<dbReference type="SMART" id="SM00448">
    <property type="entry name" value="REC"/>
    <property type="match status" value="1"/>
</dbReference>
<evidence type="ECO:0000256" key="3">
    <source>
        <dbReference type="PROSITE-ProRule" id="PRU01091"/>
    </source>
</evidence>